<organism evidence="1 2">
    <name type="scientific">Dictyocaulus viviparus</name>
    <name type="common">Bovine lungworm</name>
    <dbReference type="NCBI Taxonomy" id="29172"/>
    <lineage>
        <taxon>Eukaryota</taxon>
        <taxon>Metazoa</taxon>
        <taxon>Ecdysozoa</taxon>
        <taxon>Nematoda</taxon>
        <taxon>Chromadorea</taxon>
        <taxon>Rhabditida</taxon>
        <taxon>Rhabditina</taxon>
        <taxon>Rhabditomorpha</taxon>
        <taxon>Strongyloidea</taxon>
        <taxon>Metastrongylidae</taxon>
        <taxon>Dictyocaulus</taxon>
    </lineage>
</organism>
<name>A0A0D8XKG6_DICVI</name>
<evidence type="ECO:0000313" key="2">
    <source>
        <dbReference type="Proteomes" id="UP000053766"/>
    </source>
</evidence>
<gene>
    <name evidence="1" type="ORF">DICVIV_11185</name>
</gene>
<sequence>MSYDLNYIAVNRLMIVVIDGTMSYDGIRGDYEERIMEKYTNKQLTEKQYGKPKCVTLKKTELNDCPHMLLSLLIWIEKVYTTITIVKVKQRYKYLRRRYCSAQVNDISYDVQIFSSVFCLKIESIEEKACIISLFKMISYGYEKKDAICISEKKSDEQEITLELSSSALVLRSIGQRFNPISDWQSIDYVLIEIHFVFVEVIRCKTTALGKIKSNVFTCDTDNVNESEVELIRNSWIFLDYQTSNCGNIHLFHYGVDFRFIKENMHIDD</sequence>
<reference evidence="1 2" key="1">
    <citation type="submission" date="2013-11" db="EMBL/GenBank/DDBJ databases">
        <title>Draft genome of the bovine lungworm Dictyocaulus viviparus.</title>
        <authorList>
            <person name="Mitreva M."/>
        </authorList>
    </citation>
    <scope>NUCLEOTIDE SEQUENCE [LARGE SCALE GENOMIC DNA]</scope>
    <source>
        <strain evidence="1 2">HannoverDv2000</strain>
    </source>
</reference>
<evidence type="ECO:0000313" key="1">
    <source>
        <dbReference type="EMBL" id="KJH42821.1"/>
    </source>
</evidence>
<dbReference type="AlphaFoldDB" id="A0A0D8XKG6"/>
<accession>A0A0D8XKG6</accession>
<keyword evidence="2" id="KW-1185">Reference proteome</keyword>
<reference evidence="2" key="2">
    <citation type="journal article" date="2016" name="Sci. Rep.">
        <title>Dictyocaulus viviparus genome, variome and transcriptome elucidate lungworm biology and support future intervention.</title>
        <authorList>
            <person name="McNulty S.N."/>
            <person name="Strube C."/>
            <person name="Rosa B.A."/>
            <person name="Martin J.C."/>
            <person name="Tyagi R."/>
            <person name="Choi Y.J."/>
            <person name="Wang Q."/>
            <person name="Hallsworth Pepin K."/>
            <person name="Zhang X."/>
            <person name="Ozersky P."/>
            <person name="Wilson R.K."/>
            <person name="Sternberg P.W."/>
            <person name="Gasser R.B."/>
            <person name="Mitreva M."/>
        </authorList>
    </citation>
    <scope>NUCLEOTIDE SEQUENCE [LARGE SCALE GENOMIC DNA]</scope>
    <source>
        <strain evidence="2">HannoverDv2000</strain>
    </source>
</reference>
<dbReference type="EMBL" id="KN716621">
    <property type="protein sequence ID" value="KJH42821.1"/>
    <property type="molecule type" value="Genomic_DNA"/>
</dbReference>
<protein>
    <submittedName>
        <fullName evidence="1">Uncharacterized protein</fullName>
    </submittedName>
</protein>
<dbReference type="Proteomes" id="UP000053766">
    <property type="component" value="Unassembled WGS sequence"/>
</dbReference>
<proteinExistence type="predicted"/>